<reference evidence="2" key="1">
    <citation type="submission" date="2023-10" db="EMBL/GenBank/DDBJ databases">
        <authorList>
            <person name="Chen Y."/>
            <person name="Shah S."/>
            <person name="Dougan E. K."/>
            <person name="Thang M."/>
            <person name="Chan C."/>
        </authorList>
    </citation>
    <scope>NUCLEOTIDE SEQUENCE [LARGE SCALE GENOMIC DNA]</scope>
</reference>
<evidence type="ECO:0000256" key="1">
    <source>
        <dbReference type="SAM" id="MobiDB-lite"/>
    </source>
</evidence>
<feature type="region of interest" description="Disordered" evidence="1">
    <location>
        <begin position="1"/>
        <end position="95"/>
    </location>
</feature>
<comment type="caution">
    <text evidence="2">The sequence shown here is derived from an EMBL/GenBank/DDBJ whole genome shotgun (WGS) entry which is preliminary data.</text>
</comment>
<organism evidence="2 3">
    <name type="scientific">Prorocentrum cordatum</name>
    <dbReference type="NCBI Taxonomy" id="2364126"/>
    <lineage>
        <taxon>Eukaryota</taxon>
        <taxon>Sar</taxon>
        <taxon>Alveolata</taxon>
        <taxon>Dinophyceae</taxon>
        <taxon>Prorocentrales</taxon>
        <taxon>Prorocentraceae</taxon>
        <taxon>Prorocentrum</taxon>
    </lineage>
</organism>
<sequence>PLSSTLPPGPAAQLGGAPARGAALEGQPEACPAPAAVPKKKSVRVGPGRGPQGAEGLKKRWSRRSARNACCWQAARGGAARGRPAGEEEEEEDLG</sequence>
<name>A0ABN9XHD6_9DINO</name>
<proteinExistence type="predicted"/>
<evidence type="ECO:0000313" key="3">
    <source>
        <dbReference type="Proteomes" id="UP001189429"/>
    </source>
</evidence>
<accession>A0ABN9XHD6</accession>
<dbReference type="EMBL" id="CAUYUJ010020360">
    <property type="protein sequence ID" value="CAK0897602.1"/>
    <property type="molecule type" value="Genomic_DNA"/>
</dbReference>
<gene>
    <name evidence="2" type="ORF">PCOR1329_LOCUS75744</name>
</gene>
<protein>
    <submittedName>
        <fullName evidence="2">Uncharacterized protein</fullName>
    </submittedName>
</protein>
<feature type="compositionally biased region" description="Low complexity" evidence="1">
    <location>
        <begin position="11"/>
        <end position="24"/>
    </location>
</feature>
<evidence type="ECO:0000313" key="2">
    <source>
        <dbReference type="EMBL" id="CAK0897602.1"/>
    </source>
</evidence>
<feature type="non-terminal residue" evidence="2">
    <location>
        <position position="1"/>
    </location>
</feature>
<feature type="compositionally biased region" description="Low complexity" evidence="1">
    <location>
        <begin position="74"/>
        <end position="83"/>
    </location>
</feature>
<dbReference type="Proteomes" id="UP001189429">
    <property type="component" value="Unassembled WGS sequence"/>
</dbReference>
<keyword evidence="3" id="KW-1185">Reference proteome</keyword>